<dbReference type="EMBL" id="MPUH01000796">
    <property type="protein sequence ID" value="OMJ73777.1"/>
    <property type="molecule type" value="Genomic_DNA"/>
</dbReference>
<feature type="region of interest" description="Disordered" evidence="1">
    <location>
        <begin position="257"/>
        <end position="280"/>
    </location>
</feature>
<evidence type="ECO:0000256" key="1">
    <source>
        <dbReference type="SAM" id="MobiDB-lite"/>
    </source>
</evidence>
<dbReference type="Proteomes" id="UP000187209">
    <property type="component" value="Unassembled WGS sequence"/>
</dbReference>
<accession>A0A1R2BAJ3</accession>
<protein>
    <submittedName>
        <fullName evidence="2">Uncharacterized protein</fullName>
    </submittedName>
</protein>
<feature type="region of interest" description="Disordered" evidence="1">
    <location>
        <begin position="126"/>
        <end position="152"/>
    </location>
</feature>
<feature type="region of interest" description="Disordered" evidence="1">
    <location>
        <begin position="171"/>
        <end position="212"/>
    </location>
</feature>
<dbReference type="AlphaFoldDB" id="A0A1R2BAJ3"/>
<sequence length="330" mass="37981">MRASRPEGFTSHGGISNWQFPYGMTLEEILRAGTAPAPEEKTPKRGSVNIVQRTRQPVRAIIMKSNARPKYKHIEQKNSLRLGDFDDDFEEKYDFDDRPPCRQNNNVFDLEDTFHPKFNGFIKENGRSVRDGIRPPSRHKTPPKALGLDLPPKRVSGEFIPTDHIFHHDSPISDPENDSFSNTMPANFSENEKSRKKHFITRDSPADPSDVKIRLKPKSAKGAPSEKISMRMWSAAGKPKKKMMEVPIIINKKENNSLSFSGSRREKNKNEEEKNDKIVEEKRKIYFKKAAEKRAKSSNNKQKMNMMLPFQTSLEPEFINLFAKSDDFNF</sequence>
<evidence type="ECO:0000313" key="2">
    <source>
        <dbReference type="EMBL" id="OMJ73777.1"/>
    </source>
</evidence>
<proteinExistence type="predicted"/>
<comment type="caution">
    <text evidence="2">The sequence shown here is derived from an EMBL/GenBank/DDBJ whole genome shotgun (WGS) entry which is preliminary data.</text>
</comment>
<dbReference type="OrthoDB" id="299621at2759"/>
<reference evidence="2 3" key="1">
    <citation type="submission" date="2016-11" db="EMBL/GenBank/DDBJ databases">
        <title>The macronuclear genome of Stentor coeruleus: a giant cell with tiny introns.</title>
        <authorList>
            <person name="Slabodnick M."/>
            <person name="Ruby J.G."/>
            <person name="Reiff S.B."/>
            <person name="Swart E.C."/>
            <person name="Gosai S."/>
            <person name="Prabakaran S."/>
            <person name="Witkowska E."/>
            <person name="Larue G.E."/>
            <person name="Fisher S."/>
            <person name="Freeman R.M."/>
            <person name="Gunawardena J."/>
            <person name="Chu W."/>
            <person name="Stover N.A."/>
            <person name="Gregory B.D."/>
            <person name="Nowacki M."/>
            <person name="Derisi J."/>
            <person name="Roy S.W."/>
            <person name="Marshall W.F."/>
            <person name="Sood P."/>
        </authorList>
    </citation>
    <scope>NUCLEOTIDE SEQUENCE [LARGE SCALE GENOMIC DNA]</scope>
    <source>
        <strain evidence="2">WM001</strain>
    </source>
</reference>
<gene>
    <name evidence="2" type="ORF">SteCoe_27450</name>
</gene>
<organism evidence="2 3">
    <name type="scientific">Stentor coeruleus</name>
    <dbReference type="NCBI Taxonomy" id="5963"/>
    <lineage>
        <taxon>Eukaryota</taxon>
        <taxon>Sar</taxon>
        <taxon>Alveolata</taxon>
        <taxon>Ciliophora</taxon>
        <taxon>Postciliodesmatophora</taxon>
        <taxon>Heterotrichea</taxon>
        <taxon>Heterotrichida</taxon>
        <taxon>Stentoridae</taxon>
        <taxon>Stentor</taxon>
    </lineage>
</organism>
<feature type="compositionally biased region" description="Basic and acidic residues" evidence="1">
    <location>
        <begin position="263"/>
        <end position="280"/>
    </location>
</feature>
<feature type="compositionally biased region" description="Basic and acidic residues" evidence="1">
    <location>
        <begin position="200"/>
        <end position="212"/>
    </location>
</feature>
<feature type="compositionally biased region" description="Polar residues" evidence="1">
    <location>
        <begin position="178"/>
        <end position="189"/>
    </location>
</feature>
<evidence type="ECO:0000313" key="3">
    <source>
        <dbReference type="Proteomes" id="UP000187209"/>
    </source>
</evidence>
<keyword evidence="3" id="KW-1185">Reference proteome</keyword>
<name>A0A1R2BAJ3_9CILI</name>